<feature type="region of interest" description="Disordered" evidence="1">
    <location>
        <begin position="1"/>
        <end position="27"/>
    </location>
</feature>
<evidence type="ECO:0000256" key="1">
    <source>
        <dbReference type="SAM" id="MobiDB-lite"/>
    </source>
</evidence>
<accession>A0A809R4C0</accession>
<proteinExistence type="predicted"/>
<organism evidence="2 3">
    <name type="scientific">Candidatus Nitrosymbiomonas proteolyticus</name>
    <dbReference type="NCBI Taxonomy" id="2608984"/>
    <lineage>
        <taxon>Bacteria</taxon>
        <taxon>Bacillati</taxon>
        <taxon>Armatimonadota</taxon>
        <taxon>Armatimonadota incertae sedis</taxon>
        <taxon>Candidatus Nitrosymbiomonas</taxon>
    </lineage>
</organism>
<protein>
    <submittedName>
        <fullName evidence="2">Uncharacterized protein</fullName>
    </submittedName>
</protein>
<sequence>MQGARPLAWGARGNPGQAPSAKDLPGFALPDLRYDSTPKRTMSILITYSDGSDSGPGWKLSLMRISPLEFT</sequence>
<evidence type="ECO:0000313" key="3">
    <source>
        <dbReference type="Proteomes" id="UP000662873"/>
    </source>
</evidence>
<gene>
    <name evidence="2" type="ORF">NPRO_00350</name>
</gene>
<dbReference type="EMBL" id="AP021858">
    <property type="protein sequence ID" value="BBO22440.1"/>
    <property type="molecule type" value="Genomic_DNA"/>
</dbReference>
<dbReference type="KEGG" id="npy:NPRO_00350"/>
<name>A0A809R4C0_9BACT</name>
<reference evidence="2" key="1">
    <citation type="journal article" name="DNA Res.">
        <title>The physiological potential of anammox bacteria as revealed by their core genome structure.</title>
        <authorList>
            <person name="Okubo T."/>
            <person name="Toyoda A."/>
            <person name="Fukuhara K."/>
            <person name="Uchiyama I."/>
            <person name="Harigaya Y."/>
            <person name="Kuroiwa M."/>
            <person name="Suzuki T."/>
            <person name="Murakami Y."/>
            <person name="Suwa Y."/>
            <person name="Takami H."/>
        </authorList>
    </citation>
    <scope>NUCLEOTIDE SEQUENCE</scope>
    <source>
        <strain evidence="2">317325-2</strain>
    </source>
</reference>
<evidence type="ECO:0000313" key="2">
    <source>
        <dbReference type="EMBL" id="BBO22440.1"/>
    </source>
</evidence>
<dbReference type="Proteomes" id="UP000662873">
    <property type="component" value="Chromosome"/>
</dbReference>
<dbReference type="AlphaFoldDB" id="A0A809R4C0"/>